<reference evidence="1 2" key="1">
    <citation type="journal article" date="2014" name="Virol. J.">
        <title>The genome and proteome of Serratia bacteriophage ? which forms unstable lysogens.</title>
        <authorList>
            <person name="Denyes J.M."/>
            <person name="Krell P.J."/>
            <person name="Manderville R.A."/>
            <person name="Ackermann H.W."/>
            <person name="She Y.M."/>
            <person name="Kropinski A.M."/>
        </authorList>
    </citation>
    <scope>NUCLEOTIDE SEQUENCE [LARGE SCALE GENOMIC DNA]</scope>
</reference>
<keyword evidence="2" id="KW-1185">Reference proteome</keyword>
<accession>R9VX82</accession>
<name>R9VX82_9CAUD</name>
<organism evidence="1 2">
    <name type="scientific">Serratia phage Eta</name>
    <dbReference type="NCBI Taxonomy" id="1282995"/>
    <lineage>
        <taxon>Viruses</taxon>
        <taxon>Duplodnaviria</taxon>
        <taxon>Heunggongvirae</taxon>
        <taxon>Uroviricota</taxon>
        <taxon>Caudoviricetes</taxon>
        <taxon>Sarkviridae</taxon>
        <taxon>Seretavirus</taxon>
        <taxon>Seretavirus eta</taxon>
    </lineage>
</organism>
<evidence type="ECO:0000313" key="1">
    <source>
        <dbReference type="EMBL" id="AGN89501.1"/>
    </source>
</evidence>
<dbReference type="RefSeq" id="YP_008130348.1">
    <property type="nucleotide sequence ID" value="NC_021563.1"/>
</dbReference>
<dbReference type="GeneID" id="15957281"/>
<evidence type="ECO:0000313" key="2">
    <source>
        <dbReference type="Proteomes" id="UP000014420"/>
    </source>
</evidence>
<dbReference type="OrthoDB" id="9604at10239"/>
<dbReference type="EMBL" id="KC460990">
    <property type="protein sequence ID" value="AGN89501.1"/>
    <property type="molecule type" value="Genomic_DNA"/>
</dbReference>
<gene>
    <name evidence="1" type="ORF">Eta_0055</name>
</gene>
<proteinExistence type="predicted"/>
<evidence type="ECO:0008006" key="3">
    <source>
        <dbReference type="Google" id="ProtNLM"/>
    </source>
</evidence>
<protein>
    <recommendedName>
        <fullName evidence="3">Neck protein</fullName>
    </recommendedName>
</protein>
<dbReference type="KEGG" id="vg:15957281"/>
<dbReference type="Proteomes" id="UP000014420">
    <property type="component" value="Segment"/>
</dbReference>
<sequence length="204" mass="21154">MAKTKSEMFTLIGANFPDNTDGQITPGKLREVTTQPADSMLYAAAGVKEVEVLRAASTVAQAPTATDTPLQLTFGAAQLSATDPVMLNSAGQVTFNTSGVYAVRVKLQQGRTGSTGTSILLSRVLIDGVQYGSPAAVKMENPNVIAVTESRVVLNVTAGKTFSVQIMRDSSGNNSGGLVPQVATVTAWGTAPSALLVISRLEPV</sequence>